<dbReference type="AlphaFoldDB" id="A0A6J4JMZ5"/>
<protein>
    <submittedName>
        <fullName evidence="1">Uncharacterized protein</fullName>
    </submittedName>
</protein>
<sequence length="37" mass="4034">MHAGRYREADERAPSGAFVTGPEFLVLQLLGASSSRR</sequence>
<organism evidence="1">
    <name type="scientific">uncultured Chloroflexota bacterium</name>
    <dbReference type="NCBI Taxonomy" id="166587"/>
    <lineage>
        <taxon>Bacteria</taxon>
        <taxon>Bacillati</taxon>
        <taxon>Chloroflexota</taxon>
        <taxon>environmental samples</taxon>
    </lineage>
</organism>
<name>A0A6J4JMZ5_9CHLR</name>
<dbReference type="EMBL" id="CADCTC010000211">
    <property type="protein sequence ID" value="CAA9282796.1"/>
    <property type="molecule type" value="Genomic_DNA"/>
</dbReference>
<evidence type="ECO:0000313" key="1">
    <source>
        <dbReference type="EMBL" id="CAA9282796.1"/>
    </source>
</evidence>
<gene>
    <name evidence="1" type="ORF">AVDCRST_MAG77-3943</name>
</gene>
<proteinExistence type="predicted"/>
<reference evidence="1" key="1">
    <citation type="submission" date="2020-02" db="EMBL/GenBank/DDBJ databases">
        <authorList>
            <person name="Meier V. D."/>
        </authorList>
    </citation>
    <scope>NUCLEOTIDE SEQUENCE</scope>
    <source>
        <strain evidence="1">AVDCRST_MAG77</strain>
    </source>
</reference>
<accession>A0A6J4JMZ5</accession>